<organism evidence="1 2">
    <name type="scientific">Autumnicola lenta</name>
    <dbReference type="NCBI Taxonomy" id="3075593"/>
    <lineage>
        <taxon>Bacteria</taxon>
        <taxon>Pseudomonadati</taxon>
        <taxon>Bacteroidota</taxon>
        <taxon>Flavobacteriia</taxon>
        <taxon>Flavobacteriales</taxon>
        <taxon>Flavobacteriaceae</taxon>
        <taxon>Autumnicola</taxon>
    </lineage>
</organism>
<evidence type="ECO:0000313" key="2">
    <source>
        <dbReference type="Proteomes" id="UP001245285"/>
    </source>
</evidence>
<accession>A0ABU3CMW4</accession>
<keyword evidence="2" id="KW-1185">Reference proteome</keyword>
<gene>
    <name evidence="1" type="ORF">RM545_13400</name>
</gene>
<evidence type="ECO:0000313" key="1">
    <source>
        <dbReference type="EMBL" id="MDT0647691.1"/>
    </source>
</evidence>
<comment type="caution">
    <text evidence="1">The sequence shown here is derived from an EMBL/GenBank/DDBJ whole genome shotgun (WGS) entry which is preliminary data.</text>
</comment>
<name>A0ABU3CMW4_9FLAO</name>
<reference evidence="1 2" key="1">
    <citation type="submission" date="2023-09" db="EMBL/GenBank/DDBJ databases">
        <authorList>
            <person name="Rey-Velasco X."/>
        </authorList>
    </citation>
    <scope>NUCLEOTIDE SEQUENCE [LARGE SCALE GENOMIC DNA]</scope>
    <source>
        <strain evidence="1 2">F260</strain>
    </source>
</reference>
<protein>
    <recommendedName>
        <fullName evidence="3">SatD family (SatD)</fullName>
    </recommendedName>
</protein>
<proteinExistence type="predicted"/>
<sequence>MIAVITADLVNSSHYTKDLLSKVLSTLKEEFKEMNLIYGSGLKFKIYRGDSFQGIVRTPEKSLEISLILKTAINAVRDKEKSRGKAFVKQADLKIAIGIGDYEFERPSIAESNGQAFQFSGRSLDEIKNESRTIVLKTPQENLNAEFYASFLLLDMLMDKWSIASAEVIYHLLKGLKEQEIAEKLHISQSAVNQRKKAAGWDAVSVLLQRYEQVITKSLEQ</sequence>
<evidence type="ECO:0008006" key="3">
    <source>
        <dbReference type="Google" id="ProtNLM"/>
    </source>
</evidence>
<dbReference type="EMBL" id="JAVRHO010000020">
    <property type="protein sequence ID" value="MDT0647691.1"/>
    <property type="molecule type" value="Genomic_DNA"/>
</dbReference>
<dbReference type="RefSeq" id="WP_311495794.1">
    <property type="nucleotide sequence ID" value="NZ_JAVRHO010000020.1"/>
</dbReference>
<dbReference type="Proteomes" id="UP001245285">
    <property type="component" value="Unassembled WGS sequence"/>
</dbReference>